<keyword evidence="3" id="KW-1185">Reference proteome</keyword>
<dbReference type="EMBL" id="SNYI01000002">
    <property type="protein sequence ID" value="TDQ31069.1"/>
    <property type="molecule type" value="Genomic_DNA"/>
</dbReference>
<proteinExistence type="predicted"/>
<dbReference type="Proteomes" id="UP000295468">
    <property type="component" value="Unassembled WGS sequence"/>
</dbReference>
<name>A0A4R6TMV6_9FLAO</name>
<sequence length="210" mass="23590">MLLPFLGIILFGLFYTLAAINYPGGSWAKPETIHFSIRHNYLCDLLDEYAVNGELNTGRNFAKISLGMLCGSLMLLWSMLPGILKGNKLNHKVMVISGISALGVTLFLTSGTHDLILRIAGLLGTVALVSSYIALWRSGYSVLCILGIAGLVIFGLNYYIYETGYWRSQLPVIQKITFVFILGWMMLLNRELYRKVRASHREENKEQHQV</sequence>
<keyword evidence="1" id="KW-0812">Transmembrane</keyword>
<evidence type="ECO:0000313" key="2">
    <source>
        <dbReference type="EMBL" id="TDQ31069.1"/>
    </source>
</evidence>
<dbReference type="AlphaFoldDB" id="A0A4R6TMV6"/>
<reference evidence="2 3" key="1">
    <citation type="submission" date="2019-03" db="EMBL/GenBank/DDBJ databases">
        <title>Genomic Encyclopedia of Archaeal and Bacterial Type Strains, Phase II (KMG-II): from individual species to whole genera.</title>
        <authorList>
            <person name="Goeker M."/>
        </authorList>
    </citation>
    <scope>NUCLEOTIDE SEQUENCE [LARGE SCALE GENOMIC DNA]</scope>
    <source>
        <strain evidence="2 3">DSM 18435</strain>
    </source>
</reference>
<feature type="transmembrane region" description="Helical" evidence="1">
    <location>
        <begin position="61"/>
        <end position="80"/>
    </location>
</feature>
<accession>A0A4R6TMV6</accession>
<keyword evidence="1" id="KW-1133">Transmembrane helix</keyword>
<protein>
    <recommendedName>
        <fullName evidence="4">DUF998 domain-containing protein</fullName>
    </recommendedName>
</protein>
<feature type="transmembrane region" description="Helical" evidence="1">
    <location>
        <begin position="92"/>
        <end position="109"/>
    </location>
</feature>
<evidence type="ECO:0000313" key="3">
    <source>
        <dbReference type="Proteomes" id="UP000295468"/>
    </source>
</evidence>
<evidence type="ECO:0008006" key="4">
    <source>
        <dbReference type="Google" id="ProtNLM"/>
    </source>
</evidence>
<comment type="caution">
    <text evidence="2">The sequence shown here is derived from an EMBL/GenBank/DDBJ whole genome shotgun (WGS) entry which is preliminary data.</text>
</comment>
<evidence type="ECO:0000256" key="1">
    <source>
        <dbReference type="SAM" id="Phobius"/>
    </source>
</evidence>
<organism evidence="2 3">
    <name type="scientific">Zeaxanthinibacter enoshimensis</name>
    <dbReference type="NCBI Taxonomy" id="392009"/>
    <lineage>
        <taxon>Bacteria</taxon>
        <taxon>Pseudomonadati</taxon>
        <taxon>Bacteroidota</taxon>
        <taxon>Flavobacteriia</taxon>
        <taxon>Flavobacteriales</taxon>
        <taxon>Flavobacteriaceae</taxon>
        <taxon>Zeaxanthinibacter</taxon>
    </lineage>
</organism>
<feature type="transmembrane region" description="Helical" evidence="1">
    <location>
        <begin position="172"/>
        <end position="189"/>
    </location>
</feature>
<feature type="transmembrane region" description="Helical" evidence="1">
    <location>
        <begin position="115"/>
        <end position="135"/>
    </location>
</feature>
<gene>
    <name evidence="2" type="ORF">CLV82_1770</name>
</gene>
<keyword evidence="1" id="KW-0472">Membrane</keyword>
<feature type="transmembrane region" description="Helical" evidence="1">
    <location>
        <begin position="142"/>
        <end position="160"/>
    </location>
</feature>